<feature type="active site" description="Nucleophile" evidence="6">
    <location>
        <position position="366"/>
    </location>
</feature>
<feature type="active site" evidence="7">
    <location>
        <position position="366"/>
    </location>
</feature>
<dbReference type="SUPFAM" id="SSF50249">
    <property type="entry name" value="Nucleic acid-binding proteins"/>
    <property type="match status" value="1"/>
</dbReference>
<reference evidence="8 9" key="1">
    <citation type="submission" date="2022-06" db="EMBL/GenBank/DDBJ databases">
        <title>Mesorhizobium sp. strain RP14 Genome sequencing and assembly.</title>
        <authorList>
            <person name="Kim I."/>
        </authorList>
    </citation>
    <scope>NUCLEOTIDE SEQUENCE [LARGE SCALE GENOMIC DNA]</scope>
    <source>
        <strain evidence="9">RP14(2022)</strain>
    </source>
</reference>
<evidence type="ECO:0000256" key="1">
    <source>
        <dbReference type="ARBA" id="ARBA00022485"/>
    </source>
</evidence>
<protein>
    <submittedName>
        <fullName evidence="8">Class I SAM-dependent RNA methyltransferase</fullName>
    </submittedName>
</protein>
<gene>
    <name evidence="8" type="ORF">NGM99_01880</name>
</gene>
<dbReference type="PANTHER" id="PTHR11061:SF49">
    <property type="entry name" value="23S RRNA (URACIL(1939)-C(5))-METHYLTRANSFERASE RLMD"/>
    <property type="match status" value="1"/>
</dbReference>
<feature type="binding site" evidence="6">
    <location>
        <position position="245"/>
    </location>
    <ligand>
        <name>S-adenosyl-L-methionine</name>
        <dbReference type="ChEBI" id="CHEBI:59789"/>
    </ligand>
</feature>
<dbReference type="InterPro" id="IPR029063">
    <property type="entry name" value="SAM-dependent_MTases_sf"/>
</dbReference>
<evidence type="ECO:0000313" key="8">
    <source>
        <dbReference type="EMBL" id="MCO6048539.1"/>
    </source>
</evidence>
<evidence type="ECO:0000256" key="2">
    <source>
        <dbReference type="ARBA" id="ARBA00022603"/>
    </source>
</evidence>
<dbReference type="SUPFAM" id="SSF53335">
    <property type="entry name" value="S-adenosyl-L-methionine-dependent methyltransferases"/>
    <property type="match status" value="1"/>
</dbReference>
<feature type="binding site" evidence="6">
    <location>
        <position position="340"/>
    </location>
    <ligand>
        <name>S-adenosyl-L-methionine</name>
        <dbReference type="ChEBI" id="CHEBI:59789"/>
    </ligand>
</feature>
<keyword evidence="3 6" id="KW-0808">Transferase</keyword>
<evidence type="ECO:0000256" key="7">
    <source>
        <dbReference type="PROSITE-ProRule" id="PRU10015"/>
    </source>
</evidence>
<keyword evidence="2 6" id="KW-0489">Methyltransferase</keyword>
<feature type="binding site" evidence="6">
    <location>
        <position position="292"/>
    </location>
    <ligand>
        <name>S-adenosyl-L-methionine</name>
        <dbReference type="ChEBI" id="CHEBI:59789"/>
    </ligand>
</feature>
<sequence>MSETLTIERLAAGGDGLAHRGGKPVHVPFTLPGEEAEVRFDADGAHLLSLLRASPQRVEPPCRHFGTCGSCALQHMEDEAYRAWKRERVVHVLESAGIAAEVAPLIPCAPRSRRRVALTARLVAAGALLGFNRVRSHEIVDLEENWIALPLIVDALPMLRRLVETIAKTPKSFRLLVTATASGLDVSAEESGKLSESERRAASDFAVRNGLARLSVDGEIIVEPRKPVVMMGEAAVNVPPGAFVQAVAETEDAMVALVLDHVKKSKHVADLFAGCGAFTFRLARNARVHAVESDAAAIGALDRAARATPGLKPITPERRDLFRRPLTAKELNTFDAVVFDPPRAGAEFQSRELAKSTVPRVAAVSCNPTTLARDLSILVAGGYRVTRVVPLDQFLWSSHVEAVALLEKPKSRR</sequence>
<keyword evidence="1" id="KW-0479">Metal-binding</keyword>
<dbReference type="Pfam" id="PF05958">
    <property type="entry name" value="tRNA_U5-meth_tr"/>
    <property type="match status" value="1"/>
</dbReference>
<dbReference type="Proteomes" id="UP001205906">
    <property type="component" value="Unassembled WGS sequence"/>
</dbReference>
<keyword evidence="5" id="KW-0411">Iron-sulfur</keyword>
<dbReference type="PROSITE" id="PS01230">
    <property type="entry name" value="TRMA_1"/>
    <property type="match status" value="1"/>
</dbReference>
<evidence type="ECO:0000313" key="9">
    <source>
        <dbReference type="Proteomes" id="UP001205906"/>
    </source>
</evidence>
<comment type="caution">
    <text evidence="8">The sequence shown here is derived from an EMBL/GenBank/DDBJ whole genome shotgun (WGS) entry which is preliminary data.</text>
</comment>
<dbReference type="CDD" id="cd02440">
    <property type="entry name" value="AdoMet_MTases"/>
    <property type="match status" value="1"/>
</dbReference>
<evidence type="ECO:0000256" key="3">
    <source>
        <dbReference type="ARBA" id="ARBA00022679"/>
    </source>
</evidence>
<keyword evidence="1" id="KW-0408">Iron</keyword>
<dbReference type="Gene3D" id="2.40.50.1070">
    <property type="match status" value="1"/>
</dbReference>
<accession>A0ABT1C131</accession>
<evidence type="ECO:0000256" key="6">
    <source>
        <dbReference type="PROSITE-ProRule" id="PRU01024"/>
    </source>
</evidence>
<comment type="similarity">
    <text evidence="6">Belongs to the class I-like SAM-binding methyltransferase superfamily. RNA M5U methyltransferase family.</text>
</comment>
<dbReference type="RefSeq" id="WP_252815375.1">
    <property type="nucleotide sequence ID" value="NZ_JAMXQS010000001.1"/>
</dbReference>
<dbReference type="Gene3D" id="3.40.50.150">
    <property type="entry name" value="Vaccinia Virus protein VP39"/>
    <property type="match status" value="1"/>
</dbReference>
<dbReference type="Gene3D" id="2.40.50.140">
    <property type="entry name" value="Nucleic acid-binding proteins"/>
    <property type="match status" value="1"/>
</dbReference>
<proteinExistence type="inferred from homology"/>
<organism evidence="8 9">
    <name type="scientific">Mesorhizobium liriopis</name>
    <dbReference type="NCBI Taxonomy" id="2953882"/>
    <lineage>
        <taxon>Bacteria</taxon>
        <taxon>Pseudomonadati</taxon>
        <taxon>Pseudomonadota</taxon>
        <taxon>Alphaproteobacteria</taxon>
        <taxon>Hyphomicrobiales</taxon>
        <taxon>Phyllobacteriaceae</taxon>
        <taxon>Mesorhizobium</taxon>
    </lineage>
</organism>
<keyword evidence="1" id="KW-0004">4Fe-4S</keyword>
<evidence type="ECO:0000256" key="4">
    <source>
        <dbReference type="ARBA" id="ARBA00022691"/>
    </source>
</evidence>
<keyword evidence="9" id="KW-1185">Reference proteome</keyword>
<feature type="binding site" evidence="6">
    <location>
        <position position="272"/>
    </location>
    <ligand>
        <name>S-adenosyl-L-methionine</name>
        <dbReference type="ChEBI" id="CHEBI:59789"/>
    </ligand>
</feature>
<dbReference type="InterPro" id="IPR012340">
    <property type="entry name" value="NA-bd_OB-fold"/>
</dbReference>
<dbReference type="PROSITE" id="PS51687">
    <property type="entry name" value="SAM_MT_RNA_M5U"/>
    <property type="match status" value="1"/>
</dbReference>
<dbReference type="EMBL" id="JAMXQS010000001">
    <property type="protein sequence ID" value="MCO6048539.1"/>
    <property type="molecule type" value="Genomic_DNA"/>
</dbReference>
<name>A0ABT1C131_9HYPH</name>
<dbReference type="InterPro" id="IPR030390">
    <property type="entry name" value="MeTrfase_TrmA_AS"/>
</dbReference>
<dbReference type="GO" id="GO:0032259">
    <property type="term" value="P:methylation"/>
    <property type="evidence" value="ECO:0007669"/>
    <property type="project" value="UniProtKB-KW"/>
</dbReference>
<dbReference type="PANTHER" id="PTHR11061">
    <property type="entry name" value="RNA M5U METHYLTRANSFERASE"/>
    <property type="match status" value="1"/>
</dbReference>
<keyword evidence="4 6" id="KW-0949">S-adenosyl-L-methionine</keyword>
<dbReference type="InterPro" id="IPR010280">
    <property type="entry name" value="U5_MeTrfase_fam"/>
</dbReference>
<evidence type="ECO:0000256" key="5">
    <source>
        <dbReference type="ARBA" id="ARBA00023014"/>
    </source>
</evidence>
<dbReference type="GO" id="GO:0008168">
    <property type="term" value="F:methyltransferase activity"/>
    <property type="evidence" value="ECO:0007669"/>
    <property type="project" value="UniProtKB-KW"/>
</dbReference>